<dbReference type="EMBL" id="PCTA01000026">
    <property type="protein sequence ID" value="PIP61451.1"/>
    <property type="molecule type" value="Genomic_DNA"/>
</dbReference>
<dbReference type="InterPro" id="IPR002686">
    <property type="entry name" value="Transposase_17"/>
</dbReference>
<evidence type="ECO:0000259" key="1">
    <source>
        <dbReference type="SMART" id="SM01321"/>
    </source>
</evidence>
<evidence type="ECO:0000313" key="3">
    <source>
        <dbReference type="Proteomes" id="UP000231246"/>
    </source>
</evidence>
<comment type="caution">
    <text evidence="2">The sequence shown here is derived from an EMBL/GenBank/DDBJ whole genome shotgun (WGS) entry which is preliminary data.</text>
</comment>
<dbReference type="SMART" id="SM01321">
    <property type="entry name" value="Y1_Tnp"/>
    <property type="match status" value="1"/>
</dbReference>
<dbReference type="Proteomes" id="UP000231246">
    <property type="component" value="Unassembled WGS sequence"/>
</dbReference>
<proteinExistence type="predicted"/>
<evidence type="ECO:0000313" key="2">
    <source>
        <dbReference type="EMBL" id="PIP61451.1"/>
    </source>
</evidence>
<protein>
    <recommendedName>
        <fullName evidence="1">Transposase IS200-like domain-containing protein</fullName>
    </recommendedName>
</protein>
<dbReference type="GO" id="GO:0006313">
    <property type="term" value="P:DNA transposition"/>
    <property type="evidence" value="ECO:0007669"/>
    <property type="project" value="InterPro"/>
</dbReference>
<gene>
    <name evidence="2" type="ORF">COW99_04070</name>
</gene>
<feature type="domain" description="Transposase IS200-like" evidence="1">
    <location>
        <begin position="11"/>
        <end position="144"/>
    </location>
</feature>
<dbReference type="SUPFAM" id="SSF143422">
    <property type="entry name" value="Transposase IS200-like"/>
    <property type="match status" value="1"/>
</dbReference>
<dbReference type="Pfam" id="PF01797">
    <property type="entry name" value="Y1_Tnp"/>
    <property type="match status" value="1"/>
</dbReference>
<dbReference type="Gene3D" id="3.30.70.1290">
    <property type="entry name" value="Transposase IS200-like"/>
    <property type="match status" value="1"/>
</dbReference>
<dbReference type="GO" id="GO:0003677">
    <property type="term" value="F:DNA binding"/>
    <property type="evidence" value="ECO:0007669"/>
    <property type="project" value="InterPro"/>
</dbReference>
<dbReference type="PANTHER" id="PTHR34322">
    <property type="entry name" value="TRANSPOSASE, Y1_TNP DOMAIN-CONTAINING"/>
    <property type="match status" value="1"/>
</dbReference>
<organism evidence="2 3">
    <name type="scientific">Candidatus Roizmanbacteria bacterium CG22_combo_CG10-13_8_21_14_all_38_20</name>
    <dbReference type="NCBI Taxonomy" id="1974862"/>
    <lineage>
        <taxon>Bacteria</taxon>
        <taxon>Candidatus Roizmaniibacteriota</taxon>
    </lineage>
</organism>
<name>A0A2H0BUZ3_9BACT</name>
<dbReference type="InterPro" id="IPR036515">
    <property type="entry name" value="Transposase_17_sf"/>
</dbReference>
<dbReference type="PANTHER" id="PTHR34322:SF2">
    <property type="entry name" value="TRANSPOSASE IS200-LIKE DOMAIN-CONTAINING PROTEIN"/>
    <property type="match status" value="1"/>
</dbReference>
<sequence>MPAKNRIRQYIEDSSYHCYNRGVEKRQIFLDKQDYSVFLSYLKDYLSPIDSADIKSRISSRVKNYSDDLSLLAYCLMPNHFHLMLHQQTKDGIRYFMQSLSTRYTMYFNTKYKRVGSLFQGTYKAALILTDEQLIYLSYYIHHQATLDLQGQTLQVQRPSSLPNYLGHIKQNWVKPDKVLAWFNTSQSSINSYSDFIYDIGSKKNIVSPIEDILLD</sequence>
<reference evidence="2 3" key="1">
    <citation type="submission" date="2017-09" db="EMBL/GenBank/DDBJ databases">
        <title>Depth-based differentiation of microbial function through sediment-hosted aquifers and enrichment of novel symbionts in the deep terrestrial subsurface.</title>
        <authorList>
            <person name="Probst A.J."/>
            <person name="Ladd B."/>
            <person name="Jarett J.K."/>
            <person name="Geller-Mcgrath D.E."/>
            <person name="Sieber C.M."/>
            <person name="Emerson J.B."/>
            <person name="Anantharaman K."/>
            <person name="Thomas B.C."/>
            <person name="Malmstrom R."/>
            <person name="Stieglmeier M."/>
            <person name="Klingl A."/>
            <person name="Woyke T."/>
            <person name="Ryan C.M."/>
            <person name="Banfield J.F."/>
        </authorList>
    </citation>
    <scope>NUCLEOTIDE SEQUENCE [LARGE SCALE GENOMIC DNA]</scope>
    <source>
        <strain evidence="2">CG22_combo_CG10-13_8_21_14_all_38_20</strain>
    </source>
</reference>
<accession>A0A2H0BUZ3</accession>
<dbReference type="AlphaFoldDB" id="A0A2H0BUZ3"/>
<dbReference type="GO" id="GO:0004803">
    <property type="term" value="F:transposase activity"/>
    <property type="evidence" value="ECO:0007669"/>
    <property type="project" value="InterPro"/>
</dbReference>